<evidence type="ECO:0000259" key="2">
    <source>
        <dbReference type="PROSITE" id="PS50011"/>
    </source>
</evidence>
<dbReference type="Pfam" id="PF07714">
    <property type="entry name" value="PK_Tyr_Ser-Thr"/>
    <property type="match status" value="2"/>
</dbReference>
<dbReference type="GO" id="GO:0005524">
    <property type="term" value="F:ATP binding"/>
    <property type="evidence" value="ECO:0007669"/>
    <property type="project" value="InterPro"/>
</dbReference>
<feature type="domain" description="Protein kinase" evidence="2">
    <location>
        <begin position="77"/>
        <end position="366"/>
    </location>
</feature>
<protein>
    <submittedName>
        <fullName evidence="3">Kinase-like domain-containing protein</fullName>
    </submittedName>
</protein>
<evidence type="ECO:0000313" key="3">
    <source>
        <dbReference type="EMBL" id="KAF9781132.1"/>
    </source>
</evidence>
<dbReference type="PANTHER" id="PTHR44329">
    <property type="entry name" value="SERINE/THREONINE-PROTEIN KINASE TNNI3K-RELATED"/>
    <property type="match status" value="1"/>
</dbReference>
<dbReference type="GO" id="GO:0004674">
    <property type="term" value="F:protein serine/threonine kinase activity"/>
    <property type="evidence" value="ECO:0007669"/>
    <property type="project" value="TreeGrafter"/>
</dbReference>
<dbReference type="InterPro" id="IPR051681">
    <property type="entry name" value="Ser/Thr_Kinases-Pseudokinases"/>
</dbReference>
<keyword evidence="4" id="KW-1185">Reference proteome</keyword>
<evidence type="ECO:0000256" key="1">
    <source>
        <dbReference type="SAM" id="MobiDB-lite"/>
    </source>
</evidence>
<keyword evidence="3" id="KW-0808">Transferase</keyword>
<organism evidence="3 4">
    <name type="scientific">Thelephora terrestris</name>
    <dbReference type="NCBI Taxonomy" id="56493"/>
    <lineage>
        <taxon>Eukaryota</taxon>
        <taxon>Fungi</taxon>
        <taxon>Dikarya</taxon>
        <taxon>Basidiomycota</taxon>
        <taxon>Agaricomycotina</taxon>
        <taxon>Agaricomycetes</taxon>
        <taxon>Thelephorales</taxon>
        <taxon>Thelephoraceae</taxon>
        <taxon>Thelephora</taxon>
    </lineage>
</organism>
<dbReference type="Gene3D" id="1.10.510.10">
    <property type="entry name" value="Transferase(Phosphotransferase) domain 1"/>
    <property type="match status" value="2"/>
</dbReference>
<name>A0A9P6L3H1_9AGAM</name>
<accession>A0A9P6L3H1</accession>
<dbReference type="EMBL" id="WIUZ02000014">
    <property type="protein sequence ID" value="KAF9781132.1"/>
    <property type="molecule type" value="Genomic_DNA"/>
</dbReference>
<dbReference type="AlphaFoldDB" id="A0A9P6L3H1"/>
<sequence>MSLSALVSSEKTSSWQTLLTLDRKSDDFTHLARGLLSDQKTRKSEQFTEEEAVNLIDLIDQTILQHTDITKELKSTAFTVLRRLCGTFGRLPTSCSIDVDFKTEDLPFATRGYTDLWKRDLNGGKVAVKALRFGPDDDRSMITKRFCKEILLWKILNHPNILPFYGISMNPKQFCMVSPWMENGNVLSYTRRNPEANRLRLLIDVASGLKYLHRASLVHGNIRGSNILISDSQPPQALLADFGLNTIIFDPFSFTKASINWTAPELLTPDNSTHEPSISSDTYALAMVIYEVLTGTPPLAGRGKTELACKVALEDERPRRPRDSEKLGFTDKVWEVLQKCWEKKPSARPSVDIVSSCLKQAADTWAVDVPAFLLSSKPKVEQARNTEDQAKDFANQLDETLDQIGISEDLGKTYLKYLQKLCGAYGVLPASLMLTDGFDKIEPRPFASGRFAHVYKATYNGQPVVAKALKTASVDDLEDVHKRFAKQVVGWKWLRHENILPFVGVASLPPPFSIVSVRVENGDIASFMRANPDQNPFTLLVDVTNGLQYLHEHDFVHGNLRGANILINSENRACLADFGLFAIIEETTSIEPEATGITRGSMVRWTAPEILNPEMYSGRGERACKKPPSKSTDIYALGMTIFEVVSGRRPFEHTNLDVEVIQKVLSGARPEKPSVGFSDALWTLLTHTWVEVFETADLASSVRPDITEVLGLLQDEAEDWSRTRGPLDFPSPTEQTPSAADSTDSLGFADQLVGPARRRSCGCST</sequence>
<reference evidence="3" key="1">
    <citation type="journal article" date="2020" name="Nat. Commun.">
        <title>Large-scale genome sequencing of mycorrhizal fungi provides insights into the early evolution of symbiotic traits.</title>
        <authorList>
            <person name="Miyauchi S."/>
            <person name="Kiss E."/>
            <person name="Kuo A."/>
            <person name="Drula E."/>
            <person name="Kohler A."/>
            <person name="Sanchez-Garcia M."/>
            <person name="Morin E."/>
            <person name="Andreopoulos B."/>
            <person name="Barry K.W."/>
            <person name="Bonito G."/>
            <person name="Buee M."/>
            <person name="Carver A."/>
            <person name="Chen C."/>
            <person name="Cichocki N."/>
            <person name="Clum A."/>
            <person name="Culley D."/>
            <person name="Crous P.W."/>
            <person name="Fauchery L."/>
            <person name="Girlanda M."/>
            <person name="Hayes R.D."/>
            <person name="Keri Z."/>
            <person name="LaButti K."/>
            <person name="Lipzen A."/>
            <person name="Lombard V."/>
            <person name="Magnuson J."/>
            <person name="Maillard F."/>
            <person name="Murat C."/>
            <person name="Nolan M."/>
            <person name="Ohm R.A."/>
            <person name="Pangilinan J."/>
            <person name="Pereira M.F."/>
            <person name="Perotto S."/>
            <person name="Peter M."/>
            <person name="Pfister S."/>
            <person name="Riley R."/>
            <person name="Sitrit Y."/>
            <person name="Stielow J.B."/>
            <person name="Szollosi G."/>
            <person name="Zifcakova L."/>
            <person name="Stursova M."/>
            <person name="Spatafora J.W."/>
            <person name="Tedersoo L."/>
            <person name="Vaario L.M."/>
            <person name="Yamada A."/>
            <person name="Yan M."/>
            <person name="Wang P."/>
            <person name="Xu J."/>
            <person name="Bruns T."/>
            <person name="Baldrian P."/>
            <person name="Vilgalys R."/>
            <person name="Dunand C."/>
            <person name="Henrissat B."/>
            <person name="Grigoriev I.V."/>
            <person name="Hibbett D."/>
            <person name="Nagy L.G."/>
            <person name="Martin F.M."/>
        </authorList>
    </citation>
    <scope>NUCLEOTIDE SEQUENCE</scope>
    <source>
        <strain evidence="3">UH-Tt-Lm1</strain>
    </source>
</reference>
<dbReference type="SUPFAM" id="SSF56112">
    <property type="entry name" value="Protein kinase-like (PK-like)"/>
    <property type="match status" value="2"/>
</dbReference>
<dbReference type="InterPro" id="IPR001245">
    <property type="entry name" value="Ser-Thr/Tyr_kinase_cat_dom"/>
</dbReference>
<dbReference type="InterPro" id="IPR000719">
    <property type="entry name" value="Prot_kinase_dom"/>
</dbReference>
<feature type="domain" description="Protein kinase" evidence="2">
    <location>
        <begin position="440"/>
        <end position="721"/>
    </location>
</feature>
<keyword evidence="3" id="KW-0418">Kinase</keyword>
<dbReference type="InterPro" id="IPR011009">
    <property type="entry name" value="Kinase-like_dom_sf"/>
</dbReference>
<dbReference type="OrthoDB" id="4062651at2759"/>
<proteinExistence type="predicted"/>
<gene>
    <name evidence="3" type="ORF">BJ322DRAFT_253999</name>
</gene>
<dbReference type="Proteomes" id="UP000736335">
    <property type="component" value="Unassembled WGS sequence"/>
</dbReference>
<dbReference type="PROSITE" id="PS50011">
    <property type="entry name" value="PROTEIN_KINASE_DOM"/>
    <property type="match status" value="2"/>
</dbReference>
<comment type="caution">
    <text evidence="3">The sequence shown here is derived from an EMBL/GenBank/DDBJ whole genome shotgun (WGS) entry which is preliminary data.</text>
</comment>
<feature type="region of interest" description="Disordered" evidence="1">
    <location>
        <begin position="721"/>
        <end position="746"/>
    </location>
</feature>
<evidence type="ECO:0000313" key="4">
    <source>
        <dbReference type="Proteomes" id="UP000736335"/>
    </source>
</evidence>
<feature type="compositionally biased region" description="Polar residues" evidence="1">
    <location>
        <begin position="732"/>
        <end position="745"/>
    </location>
</feature>
<reference evidence="3" key="2">
    <citation type="submission" date="2020-11" db="EMBL/GenBank/DDBJ databases">
        <authorList>
            <consortium name="DOE Joint Genome Institute"/>
            <person name="Kuo A."/>
            <person name="Miyauchi S."/>
            <person name="Kiss E."/>
            <person name="Drula E."/>
            <person name="Kohler A."/>
            <person name="Sanchez-Garcia M."/>
            <person name="Andreopoulos B."/>
            <person name="Barry K.W."/>
            <person name="Bonito G."/>
            <person name="Buee M."/>
            <person name="Carver A."/>
            <person name="Chen C."/>
            <person name="Cichocki N."/>
            <person name="Clum A."/>
            <person name="Culley D."/>
            <person name="Crous P.W."/>
            <person name="Fauchery L."/>
            <person name="Girlanda M."/>
            <person name="Hayes R."/>
            <person name="Keri Z."/>
            <person name="Labutti K."/>
            <person name="Lipzen A."/>
            <person name="Lombard V."/>
            <person name="Magnuson J."/>
            <person name="Maillard F."/>
            <person name="Morin E."/>
            <person name="Murat C."/>
            <person name="Nolan M."/>
            <person name="Ohm R."/>
            <person name="Pangilinan J."/>
            <person name="Pereira M."/>
            <person name="Perotto S."/>
            <person name="Peter M."/>
            <person name="Riley R."/>
            <person name="Sitrit Y."/>
            <person name="Stielow B."/>
            <person name="Szollosi G."/>
            <person name="Zifcakova L."/>
            <person name="Stursova M."/>
            <person name="Spatafora J.W."/>
            <person name="Tedersoo L."/>
            <person name="Vaario L.-M."/>
            <person name="Yamada A."/>
            <person name="Yan M."/>
            <person name="Wang P."/>
            <person name="Xu J."/>
            <person name="Bruns T."/>
            <person name="Baldrian P."/>
            <person name="Vilgalys R."/>
            <person name="Henrissat B."/>
            <person name="Grigoriev I.V."/>
            <person name="Hibbett D."/>
            <person name="Nagy L.G."/>
            <person name="Martin F.M."/>
        </authorList>
    </citation>
    <scope>NUCLEOTIDE SEQUENCE</scope>
    <source>
        <strain evidence="3">UH-Tt-Lm1</strain>
    </source>
</reference>